<gene>
    <name evidence="3" type="ORF">F4W18_00005</name>
</gene>
<feature type="non-terminal residue" evidence="3">
    <location>
        <position position="228"/>
    </location>
</feature>
<dbReference type="AlphaFoldDB" id="A0A5M9P5H3"/>
<reference evidence="3 4" key="1">
    <citation type="submission" date="2019-09" db="EMBL/GenBank/DDBJ databases">
        <title>Draft genome sequence of various Type strains from the CCUG.</title>
        <authorList>
            <person name="Pineiro-Iglesias B."/>
            <person name="Tunovic T."/>
            <person name="Unosson C."/>
            <person name="Inganas E."/>
            <person name="Ohlen M."/>
            <person name="Cardew S."/>
            <person name="Jensie-Markopoulos S."/>
            <person name="Salva-Serra F."/>
            <person name="Jaen-Luchoro D."/>
            <person name="Karlsson R."/>
            <person name="Svensson-Stadler L."/>
            <person name="Chun J."/>
            <person name="Moore E."/>
        </authorList>
    </citation>
    <scope>NUCLEOTIDE SEQUENCE [LARGE SCALE GENOMIC DNA]</scope>
    <source>
        <strain evidence="3 4">CCUG 56969T</strain>
    </source>
</reference>
<feature type="chain" id="PRO_5024289204" evidence="2">
    <location>
        <begin position="21"/>
        <end position="228"/>
    </location>
</feature>
<accession>A0A5M9P5H3</accession>
<evidence type="ECO:0000313" key="4">
    <source>
        <dbReference type="Proteomes" id="UP000322521"/>
    </source>
</evidence>
<feature type="signal peptide" evidence="2">
    <location>
        <begin position="1"/>
        <end position="20"/>
    </location>
</feature>
<comment type="caution">
    <text evidence="3">The sequence shown here is derived from an EMBL/GenBank/DDBJ whole genome shotgun (WGS) entry which is preliminary data.</text>
</comment>
<evidence type="ECO:0000256" key="1">
    <source>
        <dbReference type="SAM" id="MobiDB-lite"/>
    </source>
</evidence>
<keyword evidence="4" id="KW-1185">Reference proteome</keyword>
<name>A0A5M9P5H3_9VIBR</name>
<proteinExistence type="predicted"/>
<evidence type="ECO:0000313" key="3">
    <source>
        <dbReference type="EMBL" id="KAA8680964.1"/>
    </source>
</evidence>
<sequence length="228" mass="24053">MNKTILATLITTVFSSNVMAQSVDTGSHTEQSGVAYEQDDSSAWKAVGGGALALTAAVLSGSSSSSSNDSSGLPEADNGPIKDKPVLPEWEGETKLETVEINGTTYLKGFITGAGEDARHVDIVGFGKDGNNAIYLNGSEGNDVRVIMHEGEVAELRVNGQVITKEYLNGKDRLPVIDNSPILPEVDNGPIKDKPVLPEWEGETKLETVEINGTTYLKGFITGAGEDA</sequence>
<evidence type="ECO:0000256" key="2">
    <source>
        <dbReference type="SAM" id="SignalP"/>
    </source>
</evidence>
<dbReference type="EMBL" id="VXJS01000001">
    <property type="protein sequence ID" value="KAA8680964.1"/>
    <property type="molecule type" value="Genomic_DNA"/>
</dbReference>
<dbReference type="Proteomes" id="UP000322521">
    <property type="component" value="Unassembled WGS sequence"/>
</dbReference>
<keyword evidence="2" id="KW-0732">Signal</keyword>
<dbReference type="RefSeq" id="WP_150330724.1">
    <property type="nucleotide sequence ID" value="NZ_VXJS01000001.1"/>
</dbReference>
<organism evidence="3 4">
    <name type="scientific">Vibrio gigantis</name>
    <dbReference type="NCBI Taxonomy" id="296199"/>
    <lineage>
        <taxon>Bacteria</taxon>
        <taxon>Pseudomonadati</taxon>
        <taxon>Pseudomonadota</taxon>
        <taxon>Gammaproteobacteria</taxon>
        <taxon>Vibrionales</taxon>
        <taxon>Vibrionaceae</taxon>
        <taxon>Vibrio</taxon>
    </lineage>
</organism>
<protein>
    <submittedName>
        <fullName evidence="3">Uncharacterized protein</fullName>
    </submittedName>
</protein>
<feature type="region of interest" description="Disordered" evidence="1">
    <location>
        <begin position="63"/>
        <end position="86"/>
    </location>
</feature>
<feature type="compositionally biased region" description="Low complexity" evidence="1">
    <location>
        <begin position="63"/>
        <end position="73"/>
    </location>
</feature>